<evidence type="ECO:0000256" key="4">
    <source>
        <dbReference type="PIRSR" id="PIRSR617939-2"/>
    </source>
</evidence>
<keyword evidence="2" id="KW-0456">Lyase</keyword>
<gene>
    <name evidence="5" type="ORF">H103_01912</name>
</gene>
<dbReference type="PANTHER" id="PTHR12935:SF0">
    <property type="entry name" value="GAMMA-GLUTAMYLCYCLOTRANSFERASE"/>
    <property type="match status" value="1"/>
</dbReference>
<dbReference type="GO" id="GO:0003839">
    <property type="term" value="F:gamma-glutamylcyclotransferase activity"/>
    <property type="evidence" value="ECO:0007669"/>
    <property type="project" value="UniProtKB-EC"/>
</dbReference>
<dbReference type="EC" id="4.3.2.9" evidence="1"/>
<protein>
    <recommendedName>
        <fullName evidence="1">gamma-glutamylcyclotransferase</fullName>
        <ecNumber evidence="1">4.3.2.9</ecNumber>
    </recommendedName>
</protein>
<feature type="binding site" evidence="4">
    <location>
        <position position="274"/>
    </location>
    <ligand>
        <name>substrate</name>
    </ligand>
</feature>
<evidence type="ECO:0000256" key="2">
    <source>
        <dbReference type="ARBA" id="ARBA00023239"/>
    </source>
</evidence>
<reference evidence="5" key="1">
    <citation type="submission" date="2014-02" db="EMBL/GenBank/DDBJ databases">
        <title>The Genome Sequence of Trichophyton rubrum (morphotype fischeri) CBS 288.86.</title>
        <authorList>
            <consortium name="The Broad Institute Genomics Platform"/>
            <person name="Cuomo C.A."/>
            <person name="White T.C."/>
            <person name="Graser Y."/>
            <person name="Martinez-Rossi N."/>
            <person name="Heitman J."/>
            <person name="Young S.K."/>
            <person name="Zeng Q."/>
            <person name="Gargeya S."/>
            <person name="Abouelleil A."/>
            <person name="Alvarado L."/>
            <person name="Chapman S.B."/>
            <person name="Gainer-Dewar J."/>
            <person name="Goldberg J."/>
            <person name="Griggs A."/>
            <person name="Gujja S."/>
            <person name="Hansen M."/>
            <person name="Howarth C."/>
            <person name="Imamovic A."/>
            <person name="Larimer J."/>
            <person name="Martinez D."/>
            <person name="Murphy C."/>
            <person name="Pearson M.D."/>
            <person name="Persinoti G."/>
            <person name="Poon T."/>
            <person name="Priest M."/>
            <person name="Roberts A.D."/>
            <person name="Saif S."/>
            <person name="Shea T.D."/>
            <person name="Sykes S.N."/>
            <person name="Wortman J."/>
            <person name="Nusbaum C."/>
            <person name="Birren B."/>
        </authorList>
    </citation>
    <scope>NUCLEOTIDE SEQUENCE [LARGE SCALE GENOMIC DNA]</scope>
    <source>
        <strain evidence="5">CBS 288.86</strain>
    </source>
</reference>
<evidence type="ECO:0000256" key="3">
    <source>
        <dbReference type="PIRSR" id="PIRSR617939-1"/>
    </source>
</evidence>
<proteinExistence type="predicted"/>
<dbReference type="Gene3D" id="3.10.490.10">
    <property type="entry name" value="Gamma-glutamyl cyclotransferase-like"/>
    <property type="match status" value="1"/>
</dbReference>
<dbReference type="InterPro" id="IPR017939">
    <property type="entry name" value="G-Glutamylcylcotransferase"/>
</dbReference>
<dbReference type="OrthoDB" id="2017317at2759"/>
<dbReference type="Proteomes" id="UP000023758">
    <property type="component" value="Unassembled WGS sequence"/>
</dbReference>
<dbReference type="HOGENOM" id="CLU_030506_1_0_1"/>
<dbReference type="PANTHER" id="PTHR12935">
    <property type="entry name" value="GAMMA-GLUTAMYLCYCLOTRANSFERASE"/>
    <property type="match status" value="1"/>
</dbReference>
<name>A0A022WB20_TRIRU</name>
<sequence>MTMKEAPENKRAELETQASIGAAWDSSTIKRRLPINQSQQPELLIIPHTSTDRQHAAAHDEAISINALEAERELISEEPDKRALLEEKETQKTILYLAYGSNLCAQTFRKTRKVTPLSQANVYVPNLCLTFDLPGVAYIEPCFAGTQYRDQKTGMPIYPGKPQSLGDGEGLWHKPLVGVVYEVTMKDYARIIATEGGGASYVDVVIDCHPFPEDYDPAKPVPDIPDTEPFKAHTLLSPATAGKNHQRGTENKSSLFNARFDRNRPNYARPSPRYMKLLITGAEEHDLPAEYRQYLASVEPYRPTTSWQRVGQFIFGVVWVPPLMLNLRLNAIFANEDGKAPGWLAVVQRYIFAGAWITYDYAFKYIFGDGERTIPQHTGVKVE</sequence>
<organism evidence="5">
    <name type="scientific">Trichophyton rubrum CBS 288.86</name>
    <dbReference type="NCBI Taxonomy" id="1215330"/>
    <lineage>
        <taxon>Eukaryota</taxon>
        <taxon>Fungi</taxon>
        <taxon>Dikarya</taxon>
        <taxon>Ascomycota</taxon>
        <taxon>Pezizomycotina</taxon>
        <taxon>Eurotiomycetes</taxon>
        <taxon>Eurotiomycetidae</taxon>
        <taxon>Onygenales</taxon>
        <taxon>Arthrodermataceae</taxon>
        <taxon>Trichophyton</taxon>
    </lineage>
</organism>
<evidence type="ECO:0000313" key="5">
    <source>
        <dbReference type="EMBL" id="EZF55524.1"/>
    </source>
</evidence>
<dbReference type="EMBL" id="KK207749">
    <property type="protein sequence ID" value="EZF55524.1"/>
    <property type="molecule type" value="Genomic_DNA"/>
</dbReference>
<feature type="active site" description="Proton acceptor" evidence="3">
    <location>
        <position position="195"/>
    </location>
</feature>
<dbReference type="AlphaFoldDB" id="A0A022WB20"/>
<accession>A0A022WB20</accession>
<feature type="binding site" evidence="4">
    <location>
        <begin position="96"/>
        <end position="101"/>
    </location>
    <ligand>
        <name>substrate</name>
    </ligand>
</feature>
<evidence type="ECO:0000256" key="1">
    <source>
        <dbReference type="ARBA" id="ARBA00012346"/>
    </source>
</evidence>